<keyword evidence="2" id="KW-1185">Reference proteome</keyword>
<proteinExistence type="predicted"/>
<evidence type="ECO:0000313" key="1">
    <source>
        <dbReference type="EMBL" id="TBU52593.1"/>
    </source>
</evidence>
<accession>A0A4V2K6K7</accession>
<name>A0A4V2K6K7_9APHY</name>
<dbReference type="Proteomes" id="UP000292082">
    <property type="component" value="Unassembled WGS sequence"/>
</dbReference>
<organism evidence="1 2">
    <name type="scientific">Dichomitus squalens</name>
    <dbReference type="NCBI Taxonomy" id="114155"/>
    <lineage>
        <taxon>Eukaryota</taxon>
        <taxon>Fungi</taxon>
        <taxon>Dikarya</taxon>
        <taxon>Basidiomycota</taxon>
        <taxon>Agaricomycotina</taxon>
        <taxon>Agaricomycetes</taxon>
        <taxon>Polyporales</taxon>
        <taxon>Polyporaceae</taxon>
        <taxon>Dichomitus</taxon>
    </lineage>
</organism>
<reference evidence="1 2" key="1">
    <citation type="submission" date="2019-01" db="EMBL/GenBank/DDBJ databases">
        <title>Draft genome sequences of three monokaryotic isolates of the white-rot basidiomycete fungus Dichomitus squalens.</title>
        <authorList>
            <consortium name="DOE Joint Genome Institute"/>
            <person name="Lopez S.C."/>
            <person name="Andreopoulos B."/>
            <person name="Pangilinan J."/>
            <person name="Lipzen A."/>
            <person name="Riley R."/>
            <person name="Ahrendt S."/>
            <person name="Ng V."/>
            <person name="Barry K."/>
            <person name="Daum C."/>
            <person name="Grigoriev I.V."/>
            <person name="Hilden K.S."/>
            <person name="Makela M.R."/>
            <person name="de Vries R.P."/>
        </authorList>
    </citation>
    <scope>NUCLEOTIDE SEQUENCE [LARGE SCALE GENOMIC DNA]</scope>
    <source>
        <strain evidence="1 2">CBS 464.89</strain>
    </source>
</reference>
<sequence length="130" mass="14471">MGHAARAIELLNCICAQSPCFPWAIICSSGCSRPISRSGTIPSSNLGLPYNRLHDYSTLCVDERSRRRCRTLPRSRYPLYAGYVCFMVARHPAGPPISKLRCGQPTLSFTEPDCKLCFPNKEALTNVSYI</sequence>
<dbReference type="EMBL" id="ML145245">
    <property type="protein sequence ID" value="TBU52593.1"/>
    <property type="molecule type" value="Genomic_DNA"/>
</dbReference>
<gene>
    <name evidence="1" type="ORF">BD310DRAFT_225146</name>
</gene>
<dbReference type="AlphaFoldDB" id="A0A4V2K6K7"/>
<protein>
    <submittedName>
        <fullName evidence="1">Uncharacterized protein</fullName>
    </submittedName>
</protein>
<evidence type="ECO:0000313" key="2">
    <source>
        <dbReference type="Proteomes" id="UP000292082"/>
    </source>
</evidence>